<dbReference type="GO" id="GO:0009003">
    <property type="term" value="F:signal peptidase activity"/>
    <property type="evidence" value="ECO:0007669"/>
    <property type="project" value="UniProtKB-EC"/>
</dbReference>
<protein>
    <recommendedName>
        <fullName evidence="4 6">Signal peptidase I</fullName>
        <ecNumber evidence="4 6">3.4.21.89</ecNumber>
    </recommendedName>
</protein>
<dbReference type="PANTHER" id="PTHR43390">
    <property type="entry name" value="SIGNAL PEPTIDASE I"/>
    <property type="match status" value="1"/>
</dbReference>
<keyword evidence="6" id="KW-1133">Transmembrane helix</keyword>
<dbReference type="Pfam" id="PF10502">
    <property type="entry name" value="Peptidase_S26"/>
    <property type="match status" value="1"/>
</dbReference>
<comment type="catalytic activity">
    <reaction evidence="1 6">
        <text>Cleavage of hydrophobic, N-terminal signal or leader sequences from secreted and periplasmic proteins.</text>
        <dbReference type="EC" id="3.4.21.89"/>
    </reaction>
</comment>
<evidence type="ECO:0000256" key="5">
    <source>
        <dbReference type="ARBA" id="ARBA00022801"/>
    </source>
</evidence>
<keyword evidence="6" id="KW-0812">Transmembrane</keyword>
<dbReference type="CDD" id="cd06530">
    <property type="entry name" value="S26_SPase_I"/>
    <property type="match status" value="1"/>
</dbReference>
<evidence type="ECO:0000256" key="6">
    <source>
        <dbReference type="RuleBase" id="RU362042"/>
    </source>
</evidence>
<dbReference type="InterPro" id="IPR019533">
    <property type="entry name" value="Peptidase_S26"/>
</dbReference>
<dbReference type="InterPro" id="IPR000223">
    <property type="entry name" value="Pept_S26A_signal_pept_1"/>
</dbReference>
<gene>
    <name evidence="8" type="primary">lepB</name>
    <name evidence="8" type="ORF">KUA55_05490</name>
</gene>
<evidence type="ECO:0000256" key="2">
    <source>
        <dbReference type="ARBA" id="ARBA00004401"/>
    </source>
</evidence>
<dbReference type="PROSITE" id="PS00761">
    <property type="entry name" value="SPASE_I_3"/>
    <property type="match status" value="1"/>
</dbReference>
<reference evidence="8 9" key="1">
    <citation type="submission" date="2021-06" db="EMBL/GenBank/DDBJ databases">
        <title>Enterococcus alishanensis sp. nov., a novel lactic acid bacterium isolated from fresh coffee beans.</title>
        <authorList>
            <person name="Chen Y.-S."/>
        </authorList>
    </citation>
    <scope>NUCLEOTIDE SEQUENCE [LARGE SCALE GENOMIC DNA]</scope>
    <source>
        <strain evidence="8 9">ALS3</strain>
    </source>
</reference>
<keyword evidence="6" id="KW-0472">Membrane</keyword>
<comment type="similarity">
    <text evidence="3 6">Belongs to the peptidase S26 family.</text>
</comment>
<dbReference type="Proteomes" id="UP000774130">
    <property type="component" value="Unassembled WGS sequence"/>
</dbReference>
<dbReference type="PANTHER" id="PTHR43390:SF1">
    <property type="entry name" value="CHLOROPLAST PROCESSING PEPTIDASE"/>
    <property type="match status" value="1"/>
</dbReference>
<dbReference type="InterPro" id="IPR019758">
    <property type="entry name" value="Pept_S26A_signal_pept_1_CS"/>
</dbReference>
<feature type="transmembrane region" description="Helical" evidence="6">
    <location>
        <begin position="12"/>
        <end position="33"/>
    </location>
</feature>
<keyword evidence="6" id="KW-0645">Protease</keyword>
<evidence type="ECO:0000259" key="7">
    <source>
        <dbReference type="Pfam" id="PF10502"/>
    </source>
</evidence>
<comment type="caution">
    <text evidence="8">The sequence shown here is derived from an EMBL/GenBank/DDBJ whole genome shotgun (WGS) entry which is preliminary data.</text>
</comment>
<evidence type="ECO:0000313" key="9">
    <source>
        <dbReference type="Proteomes" id="UP000774130"/>
    </source>
</evidence>
<evidence type="ECO:0000256" key="3">
    <source>
        <dbReference type="ARBA" id="ARBA00009370"/>
    </source>
</evidence>
<sequence length="180" mass="20571">MKLKEVVKTIIYFVILAAVLFGLRQFVFTPVVVKGDSMDPTLIDGERVIALKNTDVKRYDIVTFPAPDEPGKNYIKRVIGLPGDTVEYRDDQLYINGKKYSEPYLDEYKSELTDGEPLTYDFTLKDLFGSDKVPEGKLFVLGDNRRISKDGRIIGYIDEDDIMADVKFVFWPINRIGTID</sequence>
<evidence type="ECO:0000256" key="4">
    <source>
        <dbReference type="ARBA" id="ARBA00013208"/>
    </source>
</evidence>
<dbReference type="EMBL" id="JAHUZB010000002">
    <property type="protein sequence ID" value="MBV7390126.1"/>
    <property type="molecule type" value="Genomic_DNA"/>
</dbReference>
<dbReference type="NCBIfam" id="TIGR02227">
    <property type="entry name" value="sigpep_I_bact"/>
    <property type="match status" value="1"/>
</dbReference>
<comment type="subcellular location">
    <subcellularLocation>
        <location evidence="2">Cell membrane</location>
        <topology evidence="2">Single-pass type II membrane protein</topology>
    </subcellularLocation>
    <subcellularLocation>
        <location evidence="6">Membrane</location>
        <topology evidence="6">Single-pass type II membrane protein</topology>
    </subcellularLocation>
</comment>
<dbReference type="InterPro" id="IPR019757">
    <property type="entry name" value="Pept_S26A_signal_pept_1_Lys-AS"/>
</dbReference>
<accession>A0ABS6TB41</accession>
<dbReference type="InterPro" id="IPR019756">
    <property type="entry name" value="Pept_S26A_signal_pept_1_Ser-AS"/>
</dbReference>
<dbReference type="PROSITE" id="PS00760">
    <property type="entry name" value="SPASE_I_2"/>
    <property type="match status" value="1"/>
</dbReference>
<evidence type="ECO:0000256" key="1">
    <source>
        <dbReference type="ARBA" id="ARBA00000677"/>
    </source>
</evidence>
<evidence type="ECO:0000313" key="8">
    <source>
        <dbReference type="EMBL" id="MBV7390126.1"/>
    </source>
</evidence>
<dbReference type="RefSeq" id="WP_218325178.1">
    <property type="nucleotide sequence ID" value="NZ_JAHUZB010000002.1"/>
</dbReference>
<dbReference type="EC" id="3.4.21.89" evidence="4 6"/>
<proteinExistence type="inferred from homology"/>
<organism evidence="8 9">
    <name type="scientific">Enterococcus alishanensis</name>
    <dbReference type="NCBI Taxonomy" id="1303817"/>
    <lineage>
        <taxon>Bacteria</taxon>
        <taxon>Bacillati</taxon>
        <taxon>Bacillota</taxon>
        <taxon>Bacilli</taxon>
        <taxon>Lactobacillales</taxon>
        <taxon>Enterococcaceae</taxon>
        <taxon>Enterococcus</taxon>
    </lineage>
</organism>
<name>A0ABS6TB41_9ENTE</name>
<feature type="domain" description="Peptidase S26" evidence="7">
    <location>
        <begin position="8"/>
        <end position="171"/>
    </location>
</feature>
<keyword evidence="9" id="KW-1185">Reference proteome</keyword>
<keyword evidence="5 6" id="KW-0378">Hydrolase</keyword>
<dbReference type="PROSITE" id="PS00501">
    <property type="entry name" value="SPASE_I_1"/>
    <property type="match status" value="1"/>
</dbReference>